<reference evidence="15" key="1">
    <citation type="submission" date="2018-04" db="EMBL/GenBank/DDBJ databases">
        <authorList>
            <person name="Go L.Y."/>
            <person name="Mitchell J.A."/>
        </authorList>
    </citation>
    <scope>NUCLEOTIDE SEQUENCE</scope>
    <source>
        <tissue evidence="15">Whole organism</tissue>
    </source>
</reference>
<proteinExistence type="inferred from homology"/>
<evidence type="ECO:0000256" key="8">
    <source>
        <dbReference type="ARBA" id="ARBA00022792"/>
    </source>
</evidence>
<keyword evidence="6" id="KW-0679">Respiratory chain</keyword>
<evidence type="ECO:0000256" key="2">
    <source>
        <dbReference type="ARBA" id="ARBA00004298"/>
    </source>
</evidence>
<evidence type="ECO:0000256" key="10">
    <source>
        <dbReference type="ARBA" id="ARBA00022989"/>
    </source>
</evidence>
<dbReference type="PANTHER" id="PTHR15082">
    <property type="entry name" value="NADH-UBIQUINONE OXIDOREDUCTASE B12 SUBUNIT"/>
    <property type="match status" value="1"/>
</dbReference>
<evidence type="ECO:0000256" key="5">
    <source>
        <dbReference type="ARBA" id="ARBA00022448"/>
    </source>
</evidence>
<dbReference type="EMBL" id="UFQS01000917">
    <property type="protein sequence ID" value="SSX07647.1"/>
    <property type="molecule type" value="Genomic_DNA"/>
</dbReference>
<evidence type="ECO:0000256" key="13">
    <source>
        <dbReference type="ARBA" id="ARBA00030217"/>
    </source>
</evidence>
<keyword evidence="7" id="KW-0812">Transmembrane</keyword>
<dbReference type="EMBL" id="UFQT01000917">
    <property type="protein sequence ID" value="SSX27985.1"/>
    <property type="molecule type" value="Genomic_DNA"/>
</dbReference>
<keyword evidence="8" id="KW-0999">Mitochondrion inner membrane</keyword>
<dbReference type="VEuPathDB" id="VectorBase:CSON015009"/>
<evidence type="ECO:0000256" key="1">
    <source>
        <dbReference type="ARBA" id="ARBA00003195"/>
    </source>
</evidence>
<reference evidence="16" key="2">
    <citation type="submission" date="2018-07" db="EMBL/GenBank/DDBJ databases">
        <authorList>
            <person name="Quirk P.G."/>
            <person name="Krulwich T.A."/>
        </authorList>
    </citation>
    <scope>NUCLEOTIDE SEQUENCE</scope>
</reference>
<evidence type="ECO:0000256" key="9">
    <source>
        <dbReference type="ARBA" id="ARBA00022982"/>
    </source>
</evidence>
<dbReference type="Pfam" id="PF08122">
    <property type="entry name" value="NDUF_B12"/>
    <property type="match status" value="1"/>
</dbReference>
<evidence type="ECO:0000256" key="7">
    <source>
        <dbReference type="ARBA" id="ARBA00022692"/>
    </source>
</evidence>
<dbReference type="InterPro" id="IPR012576">
    <property type="entry name" value="NDUFB3"/>
</dbReference>
<keyword evidence="9" id="KW-0249">Electron transport</keyword>
<dbReference type="GO" id="GO:0005743">
    <property type="term" value="C:mitochondrial inner membrane"/>
    <property type="evidence" value="ECO:0007669"/>
    <property type="project" value="UniProtKB-SubCell"/>
</dbReference>
<evidence type="ECO:0000256" key="14">
    <source>
        <dbReference type="ARBA" id="ARBA00032688"/>
    </source>
</evidence>
<evidence type="ECO:0000313" key="16">
    <source>
        <dbReference type="EMBL" id="SSX27985.1"/>
    </source>
</evidence>
<evidence type="ECO:0000313" key="15">
    <source>
        <dbReference type="EMBL" id="SSX07647.1"/>
    </source>
</evidence>
<comment type="subcellular location">
    <subcellularLocation>
        <location evidence="2">Mitochondrion inner membrane</location>
        <topology evidence="2">Single-pass membrane protein</topology>
        <orientation evidence="2">Matrix side</orientation>
    </subcellularLocation>
</comment>
<comment type="similarity">
    <text evidence="3">Belongs to the complex I NDUFB3 subunit family.</text>
</comment>
<organism evidence="16">
    <name type="scientific">Culicoides sonorensis</name>
    <name type="common">Biting midge</name>
    <dbReference type="NCBI Taxonomy" id="179676"/>
    <lineage>
        <taxon>Eukaryota</taxon>
        <taxon>Metazoa</taxon>
        <taxon>Ecdysozoa</taxon>
        <taxon>Arthropoda</taxon>
        <taxon>Hexapoda</taxon>
        <taxon>Insecta</taxon>
        <taxon>Pterygota</taxon>
        <taxon>Neoptera</taxon>
        <taxon>Endopterygota</taxon>
        <taxon>Diptera</taxon>
        <taxon>Nematocera</taxon>
        <taxon>Chironomoidea</taxon>
        <taxon>Ceratopogonidae</taxon>
        <taxon>Ceratopogoninae</taxon>
        <taxon>Culicoides</taxon>
        <taxon>Monoculicoides</taxon>
    </lineage>
</organism>
<dbReference type="PANTHER" id="PTHR15082:SF2">
    <property type="entry name" value="NADH DEHYDROGENASE [UBIQUINONE] 1 BETA SUBCOMPLEX SUBUNIT 3"/>
    <property type="match status" value="1"/>
</dbReference>
<gene>
    <name evidence="16" type="primary">CSON015009</name>
</gene>
<keyword evidence="5" id="KW-0813">Transport</keyword>
<keyword evidence="11" id="KW-0496">Mitochondrion</keyword>
<evidence type="ECO:0000256" key="12">
    <source>
        <dbReference type="ARBA" id="ARBA00023136"/>
    </source>
</evidence>
<name>A0A336MCG7_CULSO</name>
<comment type="function">
    <text evidence="1">Accessory subunit of the mitochondrial membrane respiratory chain NADH dehydrogenase (Complex I), that is believed not to be involved in catalysis. Complex I functions in the transfer of electrons from NADH to the respiratory chain. The immediate electron acceptor for the enzyme is believed to be ubiquinone.</text>
</comment>
<dbReference type="OMA" id="YMGGFAH"/>
<dbReference type="GO" id="GO:0032981">
    <property type="term" value="P:mitochondrial respiratory chain complex I assembly"/>
    <property type="evidence" value="ECO:0007669"/>
    <property type="project" value="TreeGrafter"/>
</dbReference>
<evidence type="ECO:0000256" key="6">
    <source>
        <dbReference type="ARBA" id="ARBA00022660"/>
    </source>
</evidence>
<evidence type="ECO:0000256" key="11">
    <source>
        <dbReference type="ARBA" id="ARBA00023128"/>
    </source>
</evidence>
<evidence type="ECO:0000256" key="3">
    <source>
        <dbReference type="ARBA" id="ARBA00005667"/>
    </source>
</evidence>
<protein>
    <recommendedName>
        <fullName evidence="4">NADH dehydrogenase [ubiquinone] 1 beta subcomplex subunit 3</fullName>
    </recommendedName>
    <alternativeName>
        <fullName evidence="13">Complex I-B12</fullName>
    </alternativeName>
    <alternativeName>
        <fullName evidence="14">NADH-ubiquinone oxidoreductase B12 subunit</fullName>
    </alternativeName>
</protein>
<dbReference type="AlphaFoldDB" id="A0A336MCG7"/>
<keyword evidence="12" id="KW-0472">Membrane</keyword>
<dbReference type="GO" id="GO:0022900">
    <property type="term" value="P:electron transport chain"/>
    <property type="evidence" value="ECO:0007669"/>
    <property type="project" value="InterPro"/>
</dbReference>
<keyword evidence="10" id="KW-1133">Transmembrane helix</keyword>
<sequence length="126" mass="14409">MEFPDFTIQAAEKLTRVTAMGGHHHDLKVPDWKIYKVEDAPRLMEVKQALARQGLKDPWLRNEVWRHDTKQFGTKGRRLATCFFRGFPLGLAAFLVTIGIEQALNIPWQASRPGHEHHGHGDTGHH</sequence>
<evidence type="ECO:0000256" key="4">
    <source>
        <dbReference type="ARBA" id="ARBA00018680"/>
    </source>
</evidence>
<accession>A0A336MCG7</accession>